<evidence type="ECO:0000256" key="2">
    <source>
        <dbReference type="ARBA" id="ARBA00022980"/>
    </source>
</evidence>
<dbReference type="GO" id="GO:0015934">
    <property type="term" value="C:large ribosomal subunit"/>
    <property type="evidence" value="ECO:0007669"/>
    <property type="project" value="InterPro"/>
</dbReference>
<dbReference type="EMBL" id="JAGFBR010000005">
    <property type="protein sequence ID" value="KAH0467067.1"/>
    <property type="molecule type" value="Genomic_DNA"/>
</dbReference>
<dbReference type="AlphaFoldDB" id="A0AAV7HDY6"/>
<dbReference type="GO" id="GO:0003735">
    <property type="term" value="F:structural constituent of ribosome"/>
    <property type="evidence" value="ECO:0007669"/>
    <property type="project" value="InterPro"/>
</dbReference>
<accession>A0AAV7HDY6</accession>
<dbReference type="SUPFAM" id="SSF54843">
    <property type="entry name" value="Ribosomal protein L22"/>
    <property type="match status" value="1"/>
</dbReference>
<name>A0AAV7HDY6_DENCH</name>
<organism evidence="7 8">
    <name type="scientific">Dendrobium chrysotoxum</name>
    <name type="common">Orchid</name>
    <dbReference type="NCBI Taxonomy" id="161865"/>
    <lineage>
        <taxon>Eukaryota</taxon>
        <taxon>Viridiplantae</taxon>
        <taxon>Streptophyta</taxon>
        <taxon>Embryophyta</taxon>
        <taxon>Tracheophyta</taxon>
        <taxon>Spermatophyta</taxon>
        <taxon>Magnoliopsida</taxon>
        <taxon>Liliopsida</taxon>
        <taxon>Asparagales</taxon>
        <taxon>Orchidaceae</taxon>
        <taxon>Epidendroideae</taxon>
        <taxon>Malaxideae</taxon>
        <taxon>Dendrobiinae</taxon>
        <taxon>Dendrobium</taxon>
    </lineage>
</organism>
<dbReference type="PANTHER" id="PTHR13501:SF10">
    <property type="entry name" value="LARGE RIBOSOMAL SUBUNIT PROTEIN UL22M"/>
    <property type="match status" value="1"/>
</dbReference>
<evidence type="ECO:0000313" key="8">
    <source>
        <dbReference type="Proteomes" id="UP000775213"/>
    </source>
</evidence>
<comment type="similarity">
    <text evidence="1 5">Belongs to the universal ribosomal protein uL22 family.</text>
</comment>
<dbReference type="PANTHER" id="PTHR13501">
    <property type="entry name" value="CHLOROPLAST 50S RIBOSOMAL PROTEIN L22-RELATED"/>
    <property type="match status" value="1"/>
</dbReference>
<dbReference type="InterPro" id="IPR001063">
    <property type="entry name" value="Ribosomal_uL22"/>
</dbReference>
<reference evidence="7 8" key="1">
    <citation type="journal article" date="2021" name="Hortic Res">
        <title>Chromosome-scale assembly of the Dendrobium chrysotoxum genome enhances the understanding of orchid evolution.</title>
        <authorList>
            <person name="Zhang Y."/>
            <person name="Zhang G.Q."/>
            <person name="Zhang D."/>
            <person name="Liu X.D."/>
            <person name="Xu X.Y."/>
            <person name="Sun W.H."/>
            <person name="Yu X."/>
            <person name="Zhu X."/>
            <person name="Wang Z.W."/>
            <person name="Zhao X."/>
            <person name="Zhong W.Y."/>
            <person name="Chen H."/>
            <person name="Yin W.L."/>
            <person name="Huang T."/>
            <person name="Niu S.C."/>
            <person name="Liu Z.J."/>
        </authorList>
    </citation>
    <scope>NUCLEOTIDE SEQUENCE [LARGE SCALE GENOMIC DNA]</scope>
    <source>
        <strain evidence="7">Lindl</strain>
    </source>
</reference>
<dbReference type="Proteomes" id="UP000775213">
    <property type="component" value="Unassembled WGS sequence"/>
</dbReference>
<dbReference type="GO" id="GO:0006412">
    <property type="term" value="P:translation"/>
    <property type="evidence" value="ECO:0007669"/>
    <property type="project" value="InterPro"/>
</dbReference>
<dbReference type="InterPro" id="IPR036394">
    <property type="entry name" value="Ribosomal_uL22_sf"/>
</dbReference>
<evidence type="ECO:0000313" key="7">
    <source>
        <dbReference type="EMBL" id="KAH0467067.1"/>
    </source>
</evidence>
<evidence type="ECO:0000256" key="4">
    <source>
        <dbReference type="ARBA" id="ARBA00035416"/>
    </source>
</evidence>
<gene>
    <name evidence="7" type="ORF">IEQ34_004305</name>
</gene>
<keyword evidence="8" id="KW-1185">Reference proteome</keyword>
<evidence type="ECO:0000256" key="6">
    <source>
        <dbReference type="SAM" id="MobiDB-lite"/>
    </source>
</evidence>
<feature type="compositionally biased region" description="Basic and acidic residues" evidence="6">
    <location>
        <begin position="102"/>
        <end position="112"/>
    </location>
</feature>
<proteinExistence type="inferred from homology"/>
<keyword evidence="2 5" id="KW-0689">Ribosomal protein</keyword>
<evidence type="ECO:0000256" key="3">
    <source>
        <dbReference type="ARBA" id="ARBA00023274"/>
    </source>
</evidence>
<protein>
    <recommendedName>
        <fullName evidence="4">50S ribosomal protein L22, chloroplastic</fullName>
    </recommendedName>
</protein>
<evidence type="ECO:0000256" key="5">
    <source>
        <dbReference type="RuleBase" id="RU004005"/>
    </source>
</evidence>
<feature type="region of interest" description="Disordered" evidence="6">
    <location>
        <begin position="95"/>
        <end position="114"/>
    </location>
</feature>
<sequence>MPYRASYPILKLVYSAAANASHNMGLNEADLFISKAEVNRGAIVKKLRPRARGRKRKTFLVLQEINKHRIVMRQAVKKKRMGQILQSCAAKKKSNQISYNDPSKKVGKDSSFKKRNQHNSLLPSLKRFYNTKCQGNAISNDPVFKEICRNYYYINAINNFHSPAPFSRKRTQSANKYMCVVSNTALLFEKKYRCIIDGGLTLDNLLLPLLRVSPAASQSGSASTAPRSSSSNFTLLRFLILLPTPTECPSAPIRFLTFPCFSSFLSSISLSLSFSDSASLKISDFTIGAAELPGSSRSGISRGFLSRRLYTKIGLSALPQRSPPRKRPVSCFSSPVHSSSSSATSFRALTFLETTLEDPLELTQGVVEEYT</sequence>
<comment type="caution">
    <text evidence="7">The sequence shown here is derived from an EMBL/GenBank/DDBJ whole genome shotgun (WGS) entry which is preliminary data.</text>
</comment>
<keyword evidence="3 5" id="KW-0687">Ribonucleoprotein</keyword>
<evidence type="ECO:0000256" key="1">
    <source>
        <dbReference type="ARBA" id="ARBA00009451"/>
    </source>
</evidence>
<dbReference type="Gene3D" id="3.90.470.10">
    <property type="entry name" value="Ribosomal protein L22/L17"/>
    <property type="match status" value="1"/>
</dbReference>
<dbReference type="Pfam" id="PF00237">
    <property type="entry name" value="Ribosomal_L22"/>
    <property type="match status" value="1"/>
</dbReference>
<dbReference type="InterPro" id="IPR047867">
    <property type="entry name" value="Ribosomal_uL22_bac/org-type"/>
</dbReference>